<dbReference type="Gene3D" id="3.40.50.12780">
    <property type="entry name" value="N-terminal domain of ligase-like"/>
    <property type="match status" value="1"/>
</dbReference>
<organism evidence="1 2">
    <name type="scientific">Paenibacillus chungangensis</name>
    <dbReference type="NCBI Taxonomy" id="696535"/>
    <lineage>
        <taxon>Bacteria</taxon>
        <taxon>Bacillati</taxon>
        <taxon>Bacillota</taxon>
        <taxon>Bacilli</taxon>
        <taxon>Bacillales</taxon>
        <taxon>Paenibacillaceae</taxon>
        <taxon>Paenibacillus</taxon>
    </lineage>
</organism>
<keyword evidence="2" id="KW-1185">Reference proteome</keyword>
<evidence type="ECO:0000313" key="1">
    <source>
        <dbReference type="EMBL" id="MFD0959846.1"/>
    </source>
</evidence>
<dbReference type="SUPFAM" id="SSF56801">
    <property type="entry name" value="Acetyl-CoA synthetase-like"/>
    <property type="match status" value="1"/>
</dbReference>
<proteinExistence type="predicted"/>
<evidence type="ECO:0000313" key="2">
    <source>
        <dbReference type="Proteomes" id="UP001596989"/>
    </source>
</evidence>
<evidence type="ECO:0008006" key="3">
    <source>
        <dbReference type="Google" id="ProtNLM"/>
    </source>
</evidence>
<accession>A0ABW3HQQ8</accession>
<dbReference type="PANTHER" id="PTHR43845:SF1">
    <property type="entry name" value="BLR5969 PROTEIN"/>
    <property type="match status" value="1"/>
</dbReference>
<name>A0ABW3HQQ8_9BACL</name>
<dbReference type="RefSeq" id="WP_377564123.1">
    <property type="nucleotide sequence ID" value="NZ_JBHTJZ010000011.1"/>
</dbReference>
<dbReference type="EMBL" id="JBHTJZ010000011">
    <property type="protein sequence ID" value="MFD0959846.1"/>
    <property type="molecule type" value="Genomic_DNA"/>
</dbReference>
<sequence>MTKLANWRVPGTHLHMIAHYHPWYRELFPSGMPSGNENIALIRLPLLTARRLEPYHLNQCCEAGEELSRYYTSGTSSGHRKEIRYSWQDEEQYIRSKRQTFQRWLGSSLSGGRAIADLGTGHAASTALAIFMGMGMEGRSIPFTAPIQEHVRQLADFRPQLLYTMPSLLESIAAAAPDPSWLGIRKIILVGEIAPPEWQRNIAARFGLSQCDVLDTYGSIEIGSIAAYDHELGLYVLAKGVEGECITWKGLQAMKQLDASEQTPDPLPDDLPELEHSLADLADNEGVLVLTSLIREQFPAIRYVTYDVVRNFTTVEVNGQRRGAFSAIVKRIGTELKHGEKISLYDIEEVTSRVLKDAALRVMVEGNRLKLVVKSTELRGDGRKLALLQSELRDKIPAIGMMIRNGLLEDIEIIVLEEHEQLPGGAVKGKRIYS</sequence>
<dbReference type="InterPro" id="IPR042099">
    <property type="entry name" value="ANL_N_sf"/>
</dbReference>
<protein>
    <recommendedName>
        <fullName evidence="3">CoF synthetase</fullName>
    </recommendedName>
</protein>
<dbReference type="Proteomes" id="UP001596989">
    <property type="component" value="Unassembled WGS sequence"/>
</dbReference>
<comment type="caution">
    <text evidence="1">The sequence shown here is derived from an EMBL/GenBank/DDBJ whole genome shotgun (WGS) entry which is preliminary data.</text>
</comment>
<dbReference type="PANTHER" id="PTHR43845">
    <property type="entry name" value="BLR5969 PROTEIN"/>
    <property type="match status" value="1"/>
</dbReference>
<gene>
    <name evidence="1" type="ORF">ACFQ2I_10630</name>
</gene>
<reference evidence="2" key="1">
    <citation type="journal article" date="2019" name="Int. J. Syst. Evol. Microbiol.">
        <title>The Global Catalogue of Microorganisms (GCM) 10K type strain sequencing project: providing services to taxonomists for standard genome sequencing and annotation.</title>
        <authorList>
            <consortium name="The Broad Institute Genomics Platform"/>
            <consortium name="The Broad Institute Genome Sequencing Center for Infectious Disease"/>
            <person name="Wu L."/>
            <person name="Ma J."/>
        </authorList>
    </citation>
    <scope>NUCLEOTIDE SEQUENCE [LARGE SCALE GENOMIC DNA]</scope>
    <source>
        <strain evidence="2">CCUG 59129</strain>
    </source>
</reference>